<name>A0AA35LWZ8_9HYPO</name>
<evidence type="ECO:0000313" key="4">
    <source>
        <dbReference type="EMBL" id="CAI6084054.1"/>
    </source>
</evidence>
<evidence type="ECO:0000256" key="1">
    <source>
        <dbReference type="ARBA" id="ARBA00022737"/>
    </source>
</evidence>
<dbReference type="AlphaFoldDB" id="A0AA35LWZ8"/>
<sequence>MTDDDLSSDRRPYRRSGPNQCPSTCDQLHVAVICALPLEADAVHALFDHHWDDDGFPYVKAPGDQNVYSVGAIGRHNVVLTWLPGMGMANSAVVAAGCRSTFPNIRLALIVGICGGVPSTPDGGEIVLGDVIISDGLVLYDFGRQNPEHFVRKDILLDSLARPSPEIRALSAKLKSLRPQKILQSQVAEYLDALQSQPELQAKYPGKDFDKLFEPAYRHVSDGKPCDECCRDEHLEPRVRLQQSAPQPVVHFGLIATGNTVSFYRSISDFGLLINLPELQEYQRSVLHFLYPFGSEFEVQKDRNPERIAGTCEWFINHERFQHWQGTECSSLLWVSADPGRGKSVLAKYLVDSIISKSNSTTCFFFFKDALQGQSEVTDALRCLLYQIFHQKPTLLSNDVAMEIEGVRKSQNFRDL</sequence>
<feature type="domain" description="Nephrocystin 3-like N-terminal" evidence="3">
    <location>
        <begin position="310"/>
        <end position="400"/>
    </location>
</feature>
<dbReference type="GO" id="GO:0003824">
    <property type="term" value="F:catalytic activity"/>
    <property type="evidence" value="ECO:0007669"/>
    <property type="project" value="InterPro"/>
</dbReference>
<accession>A0AA35LWZ8</accession>
<dbReference type="SUPFAM" id="SSF53167">
    <property type="entry name" value="Purine and uridine phosphorylases"/>
    <property type="match status" value="1"/>
</dbReference>
<reference evidence="4" key="1">
    <citation type="submission" date="2023-01" db="EMBL/GenBank/DDBJ databases">
        <authorList>
            <person name="Piombo E."/>
        </authorList>
    </citation>
    <scope>NUCLEOTIDE SEQUENCE</scope>
</reference>
<evidence type="ECO:0000259" key="3">
    <source>
        <dbReference type="Pfam" id="PF24883"/>
    </source>
</evidence>
<dbReference type="PANTHER" id="PTHR46082:SF6">
    <property type="entry name" value="AAA+ ATPASE DOMAIN-CONTAINING PROTEIN-RELATED"/>
    <property type="match status" value="1"/>
</dbReference>
<keyword evidence="5" id="KW-1185">Reference proteome</keyword>
<dbReference type="PANTHER" id="PTHR46082">
    <property type="entry name" value="ATP/GTP-BINDING PROTEIN-RELATED"/>
    <property type="match status" value="1"/>
</dbReference>
<dbReference type="Gene3D" id="3.40.50.1580">
    <property type="entry name" value="Nucleoside phosphorylase domain"/>
    <property type="match status" value="1"/>
</dbReference>
<feature type="domain" description="Nucleoside phosphorylase" evidence="2">
    <location>
        <begin position="30"/>
        <end position="148"/>
    </location>
</feature>
<keyword evidence="1" id="KW-0677">Repeat</keyword>
<evidence type="ECO:0000259" key="2">
    <source>
        <dbReference type="Pfam" id="PF01048"/>
    </source>
</evidence>
<dbReference type="Proteomes" id="UP001160390">
    <property type="component" value="Unassembled WGS sequence"/>
</dbReference>
<dbReference type="EMBL" id="CABFNP030000754">
    <property type="protein sequence ID" value="CAI6084054.1"/>
    <property type="molecule type" value="Genomic_DNA"/>
</dbReference>
<evidence type="ECO:0008006" key="6">
    <source>
        <dbReference type="Google" id="ProtNLM"/>
    </source>
</evidence>
<comment type="caution">
    <text evidence="4">The sequence shown here is derived from an EMBL/GenBank/DDBJ whole genome shotgun (WGS) entry which is preliminary data.</text>
</comment>
<gene>
    <name evidence="4" type="ORF">CCHLO57077_00004748</name>
</gene>
<dbReference type="InterPro" id="IPR053137">
    <property type="entry name" value="NLR-like"/>
</dbReference>
<evidence type="ECO:0000313" key="5">
    <source>
        <dbReference type="Proteomes" id="UP001160390"/>
    </source>
</evidence>
<protein>
    <recommendedName>
        <fullName evidence="6">Nucleoside phosphorylase domain-containing protein</fullName>
    </recommendedName>
</protein>
<dbReference type="GO" id="GO:0009116">
    <property type="term" value="P:nucleoside metabolic process"/>
    <property type="evidence" value="ECO:0007669"/>
    <property type="project" value="InterPro"/>
</dbReference>
<dbReference type="InterPro" id="IPR056884">
    <property type="entry name" value="NPHP3-like_N"/>
</dbReference>
<proteinExistence type="predicted"/>
<dbReference type="Pfam" id="PF24883">
    <property type="entry name" value="NPHP3_N"/>
    <property type="match status" value="1"/>
</dbReference>
<dbReference type="Pfam" id="PF01048">
    <property type="entry name" value="PNP_UDP_1"/>
    <property type="match status" value="1"/>
</dbReference>
<dbReference type="InterPro" id="IPR000845">
    <property type="entry name" value="Nucleoside_phosphorylase_d"/>
</dbReference>
<organism evidence="4 5">
    <name type="scientific">Clonostachys chloroleuca</name>
    <dbReference type="NCBI Taxonomy" id="1926264"/>
    <lineage>
        <taxon>Eukaryota</taxon>
        <taxon>Fungi</taxon>
        <taxon>Dikarya</taxon>
        <taxon>Ascomycota</taxon>
        <taxon>Pezizomycotina</taxon>
        <taxon>Sordariomycetes</taxon>
        <taxon>Hypocreomycetidae</taxon>
        <taxon>Hypocreales</taxon>
        <taxon>Bionectriaceae</taxon>
        <taxon>Clonostachys</taxon>
    </lineage>
</organism>
<dbReference type="InterPro" id="IPR035994">
    <property type="entry name" value="Nucleoside_phosphorylase_sf"/>
</dbReference>